<dbReference type="Proteomes" id="UP000251431">
    <property type="component" value="Unassembled WGS sequence"/>
</dbReference>
<dbReference type="SUPFAM" id="SSF81301">
    <property type="entry name" value="Nucleotidyltransferase"/>
    <property type="match status" value="1"/>
</dbReference>
<dbReference type="InterPro" id="IPR007344">
    <property type="entry name" value="GrpB/CoaE"/>
</dbReference>
<proteinExistence type="predicted"/>
<organism evidence="1 2">
    <name type="scientific">Lysinibacillus capsici</name>
    <dbReference type="NCBI Taxonomy" id="2115968"/>
    <lineage>
        <taxon>Bacteria</taxon>
        <taxon>Bacillati</taxon>
        <taxon>Bacillota</taxon>
        <taxon>Bacilli</taxon>
        <taxon>Bacillales</taxon>
        <taxon>Bacillaceae</taxon>
        <taxon>Lysinibacillus</taxon>
    </lineage>
</organism>
<dbReference type="RefSeq" id="WP_112117592.1">
    <property type="nucleotide sequence ID" value="NZ_JAXOWA010000001.1"/>
</dbReference>
<dbReference type="PANTHER" id="PTHR34822:SF1">
    <property type="entry name" value="GRPB FAMILY PROTEIN"/>
    <property type="match status" value="1"/>
</dbReference>
<reference evidence="1 2" key="1">
    <citation type="submission" date="2018-06" db="EMBL/GenBank/DDBJ databases">
        <authorList>
            <consortium name="Pathogen Informatics"/>
            <person name="Doyle S."/>
        </authorList>
    </citation>
    <scope>NUCLEOTIDE SEQUENCE [LARGE SCALE GENOMIC DNA]</scope>
    <source>
        <strain evidence="1 2">NCTC7582</strain>
    </source>
</reference>
<evidence type="ECO:0000313" key="1">
    <source>
        <dbReference type="EMBL" id="SPU00102.1"/>
    </source>
</evidence>
<evidence type="ECO:0000313" key="2">
    <source>
        <dbReference type="Proteomes" id="UP000251431"/>
    </source>
</evidence>
<dbReference type="AlphaFoldDB" id="A0A2X0ZEN1"/>
<sequence length="181" mass="21043">MPDPILILPYTDEWAKEFHSIGCQLREALGNIALRIDLIVSTAVTVLAAKPVIDIQISITSFTPLAAFKASLESLGFSYRAENPDKSKRYFREAPGDRRVHIHVRQAGSWAEQLALLFRDFLRRHPDYCRRYEQVKYELAKKYQYNRQLYTKSKESIIWEILKQANHWSQQTGWSPANSDN</sequence>
<name>A0A2X0ZEN1_9BACI</name>
<dbReference type="PANTHER" id="PTHR34822">
    <property type="entry name" value="GRPB DOMAIN PROTEIN (AFU_ORTHOLOGUE AFUA_1G01530)"/>
    <property type="match status" value="1"/>
</dbReference>
<protein>
    <submittedName>
        <fullName evidence="1">Protein YqkA</fullName>
    </submittedName>
</protein>
<gene>
    <name evidence="1" type="ORF">NCTC7582_02984</name>
</gene>
<dbReference type="Gene3D" id="3.30.460.10">
    <property type="entry name" value="Beta Polymerase, domain 2"/>
    <property type="match status" value="1"/>
</dbReference>
<dbReference type="Pfam" id="PF04229">
    <property type="entry name" value="GrpB"/>
    <property type="match status" value="1"/>
</dbReference>
<dbReference type="InterPro" id="IPR043519">
    <property type="entry name" value="NT_sf"/>
</dbReference>
<dbReference type="EMBL" id="UAQE01000001">
    <property type="protein sequence ID" value="SPU00102.1"/>
    <property type="molecule type" value="Genomic_DNA"/>
</dbReference>
<accession>A0A2X0ZEN1</accession>